<keyword evidence="3 6" id="KW-0812">Transmembrane</keyword>
<feature type="transmembrane region" description="Helical" evidence="6">
    <location>
        <begin position="259"/>
        <end position="283"/>
    </location>
</feature>
<keyword evidence="5 6" id="KW-0472">Membrane</keyword>
<dbReference type="EMBL" id="QTKX01000003">
    <property type="protein sequence ID" value="MBS8266399.1"/>
    <property type="molecule type" value="Genomic_DNA"/>
</dbReference>
<dbReference type="InterPro" id="IPR020846">
    <property type="entry name" value="MFS_dom"/>
</dbReference>
<comment type="subcellular location">
    <subcellularLocation>
        <location evidence="1">Cell membrane</location>
        <topology evidence="1">Multi-pass membrane protein</topology>
    </subcellularLocation>
</comment>
<evidence type="ECO:0000313" key="9">
    <source>
        <dbReference type="Proteomes" id="UP000761411"/>
    </source>
</evidence>
<feature type="transmembrane region" description="Helical" evidence="6">
    <location>
        <begin position="220"/>
        <end position="239"/>
    </location>
</feature>
<evidence type="ECO:0000313" key="8">
    <source>
        <dbReference type="EMBL" id="MBS8266399.1"/>
    </source>
</evidence>
<dbReference type="CDD" id="cd06174">
    <property type="entry name" value="MFS"/>
    <property type="match status" value="1"/>
</dbReference>
<comment type="caution">
    <text evidence="8">The sequence shown here is derived from an EMBL/GenBank/DDBJ whole genome shotgun (WGS) entry which is preliminary data.</text>
</comment>
<dbReference type="GO" id="GO:0022857">
    <property type="term" value="F:transmembrane transporter activity"/>
    <property type="evidence" value="ECO:0007669"/>
    <property type="project" value="InterPro"/>
</dbReference>
<dbReference type="SUPFAM" id="SSF103473">
    <property type="entry name" value="MFS general substrate transporter"/>
    <property type="match status" value="1"/>
</dbReference>
<keyword evidence="2" id="KW-0813">Transport</keyword>
<dbReference type="InterPro" id="IPR011701">
    <property type="entry name" value="MFS"/>
</dbReference>
<feature type="transmembrane region" description="Helical" evidence="6">
    <location>
        <begin position="383"/>
        <end position="403"/>
    </location>
</feature>
<feature type="transmembrane region" description="Helical" evidence="6">
    <location>
        <begin position="76"/>
        <end position="92"/>
    </location>
</feature>
<name>A0A944CND3_9BACI</name>
<dbReference type="InterPro" id="IPR053160">
    <property type="entry name" value="MFS_DHA3_Transporter"/>
</dbReference>
<feature type="transmembrane region" description="Helical" evidence="6">
    <location>
        <begin position="45"/>
        <end position="64"/>
    </location>
</feature>
<accession>A0A944CND3</accession>
<dbReference type="Pfam" id="PF07690">
    <property type="entry name" value="MFS_1"/>
    <property type="match status" value="1"/>
</dbReference>
<evidence type="ECO:0000256" key="6">
    <source>
        <dbReference type="SAM" id="Phobius"/>
    </source>
</evidence>
<feature type="transmembrane region" description="Helical" evidence="6">
    <location>
        <begin position="295"/>
        <end position="328"/>
    </location>
</feature>
<evidence type="ECO:0000256" key="1">
    <source>
        <dbReference type="ARBA" id="ARBA00004651"/>
    </source>
</evidence>
<keyword evidence="4 6" id="KW-1133">Transmembrane helix</keyword>
<dbReference type="AlphaFoldDB" id="A0A944CND3"/>
<dbReference type="PANTHER" id="PTHR23530:SF1">
    <property type="entry name" value="PERMEASE, MAJOR FACILITATOR SUPERFAMILY-RELATED"/>
    <property type="match status" value="1"/>
</dbReference>
<dbReference type="PROSITE" id="PS50850">
    <property type="entry name" value="MFS"/>
    <property type="match status" value="1"/>
</dbReference>
<evidence type="ECO:0000256" key="4">
    <source>
        <dbReference type="ARBA" id="ARBA00022989"/>
    </source>
</evidence>
<feature type="transmembrane region" description="Helical" evidence="6">
    <location>
        <begin position="20"/>
        <end position="39"/>
    </location>
</feature>
<dbReference type="GO" id="GO:0005886">
    <property type="term" value="C:plasma membrane"/>
    <property type="evidence" value="ECO:0007669"/>
    <property type="project" value="UniProtKB-SubCell"/>
</dbReference>
<evidence type="ECO:0000256" key="5">
    <source>
        <dbReference type="ARBA" id="ARBA00023136"/>
    </source>
</evidence>
<evidence type="ECO:0000259" key="7">
    <source>
        <dbReference type="PROSITE" id="PS50850"/>
    </source>
</evidence>
<dbReference type="Proteomes" id="UP000761411">
    <property type="component" value="Unassembled WGS sequence"/>
</dbReference>
<sequence length="412" mass="45917">MKLTFIQKMDSYRVYIYTRFWSQFFFTFIFTVNLLYHVKVVGLDPLQLVLVGTVLEAVVFFFEIPTGFMADLKSRRLSVIIGYFLIGAGFLIEGSFPYFAAVLLSQVLWGIGYTFTSGAHQAWIADEIGEDRASEAFVNGAKAGTLGQVIAIPLSMLIGYFFMINLPIIIGGLSMVGLAVFLLFFMKEENFKPVQHENTSTWKTLKSNMNEMVHYTKASYLMRILLLIALFFGLYSEGFDRLWISHFLEETRLAYMTEGNLVVLIGSINFVVMLLSFVGLHFISRSSLHHQLNTIYASLLIGCVLIITSLTGFALSTGIIGLLCFYLIIQGTRSVMAPLEDTWLNKIIPDSSTRATFFSVKGQVDAIGQISGGPAIGLIAANFSIKIAMIASAILLTPVIYLYQLVIKKSRG</sequence>
<feature type="transmembrane region" description="Helical" evidence="6">
    <location>
        <begin position="168"/>
        <end position="186"/>
    </location>
</feature>
<organism evidence="8 9">
    <name type="scientific">Mesobacillus boroniphilus</name>
    <dbReference type="NCBI Taxonomy" id="308892"/>
    <lineage>
        <taxon>Bacteria</taxon>
        <taxon>Bacillati</taxon>
        <taxon>Bacillota</taxon>
        <taxon>Bacilli</taxon>
        <taxon>Bacillales</taxon>
        <taxon>Bacillaceae</taxon>
        <taxon>Mesobacillus</taxon>
    </lineage>
</organism>
<reference evidence="8 9" key="1">
    <citation type="journal article" date="2021" name="Microorganisms">
        <title>Bacterial Dimethylsulfoniopropionate Biosynthesis in the East China Sea.</title>
        <authorList>
            <person name="Liu J."/>
            <person name="Zhang Y."/>
            <person name="Liu J."/>
            <person name="Zhong H."/>
            <person name="Williams B.T."/>
            <person name="Zheng Y."/>
            <person name="Curson A.R.J."/>
            <person name="Sun C."/>
            <person name="Sun H."/>
            <person name="Song D."/>
            <person name="Wagner Mackenzie B."/>
            <person name="Bermejo Martinez A."/>
            <person name="Todd J.D."/>
            <person name="Zhang X.H."/>
        </authorList>
    </citation>
    <scope>NUCLEOTIDE SEQUENCE [LARGE SCALE GENOMIC DNA]</scope>
    <source>
        <strain evidence="8 9">ESS08</strain>
    </source>
</reference>
<dbReference type="PANTHER" id="PTHR23530">
    <property type="entry name" value="TRANSPORT PROTEIN-RELATED"/>
    <property type="match status" value="1"/>
</dbReference>
<evidence type="ECO:0000256" key="3">
    <source>
        <dbReference type="ARBA" id="ARBA00022692"/>
    </source>
</evidence>
<dbReference type="InterPro" id="IPR036259">
    <property type="entry name" value="MFS_trans_sf"/>
</dbReference>
<feature type="domain" description="Major facilitator superfamily (MFS) profile" evidence="7">
    <location>
        <begin position="1"/>
        <end position="410"/>
    </location>
</feature>
<keyword evidence="9" id="KW-1185">Reference proteome</keyword>
<protein>
    <submittedName>
        <fullName evidence="8">MFS transporter</fullName>
    </submittedName>
</protein>
<dbReference type="Gene3D" id="1.20.1250.20">
    <property type="entry name" value="MFS general substrate transporter like domains"/>
    <property type="match status" value="1"/>
</dbReference>
<evidence type="ECO:0000256" key="2">
    <source>
        <dbReference type="ARBA" id="ARBA00022448"/>
    </source>
</evidence>
<gene>
    <name evidence="8" type="ORF">DYI25_18405</name>
</gene>
<proteinExistence type="predicted"/>